<evidence type="ECO:0000256" key="1">
    <source>
        <dbReference type="PROSITE-ProRule" id="PRU00285"/>
    </source>
</evidence>
<dbReference type="InterPro" id="IPR031107">
    <property type="entry name" value="Small_HSP"/>
</dbReference>
<dbReference type="InterPro" id="IPR002068">
    <property type="entry name" value="A-crystallin/Hsp20_dom"/>
</dbReference>
<gene>
    <name evidence="4" type="ORF">SAMN02745163_04045</name>
</gene>
<dbReference type="SUPFAM" id="SSF49764">
    <property type="entry name" value="HSP20-like chaperones"/>
    <property type="match status" value="1"/>
</dbReference>
<dbReference type="AlphaFoldDB" id="A0A1M6TI40"/>
<dbReference type="EMBL" id="FQZB01000020">
    <property type="protein sequence ID" value="SHK56665.1"/>
    <property type="molecule type" value="Genomic_DNA"/>
</dbReference>
<name>A0A1M6TI40_9CLOT</name>
<dbReference type="OrthoDB" id="9811615at2"/>
<evidence type="ECO:0000313" key="5">
    <source>
        <dbReference type="Proteomes" id="UP000184310"/>
    </source>
</evidence>
<evidence type="ECO:0000313" key="4">
    <source>
        <dbReference type="EMBL" id="SHK56665.1"/>
    </source>
</evidence>
<protein>
    <submittedName>
        <fullName evidence="4">HSP20 family protein</fullName>
    </submittedName>
</protein>
<comment type="similarity">
    <text evidence="1 2">Belongs to the small heat shock protein (HSP20) family.</text>
</comment>
<sequence length="132" mass="15395">MFSMLPIYSSSLINSKEFFELIWNDVFCEKNIVLSNTLCNFKVDLKETDDSYILQADLPGLKKNEISIEYINNFLLISADRKENFSNSTTLKKERVFGEQKRMFYLDDIDINSLSSNYNLGELTIIIKKKPK</sequence>
<proteinExistence type="inferred from homology"/>
<dbReference type="PANTHER" id="PTHR11527">
    <property type="entry name" value="HEAT-SHOCK PROTEIN 20 FAMILY MEMBER"/>
    <property type="match status" value="1"/>
</dbReference>
<dbReference type="RefSeq" id="WP_072992533.1">
    <property type="nucleotide sequence ID" value="NZ_FQZB01000020.1"/>
</dbReference>
<evidence type="ECO:0000256" key="2">
    <source>
        <dbReference type="RuleBase" id="RU003616"/>
    </source>
</evidence>
<dbReference type="STRING" id="1121302.SAMN02745163_04045"/>
<feature type="domain" description="SHSP" evidence="3">
    <location>
        <begin position="34"/>
        <end position="132"/>
    </location>
</feature>
<dbReference type="Gene3D" id="2.60.40.790">
    <property type="match status" value="1"/>
</dbReference>
<reference evidence="4 5" key="1">
    <citation type="submission" date="2016-11" db="EMBL/GenBank/DDBJ databases">
        <authorList>
            <person name="Jaros S."/>
            <person name="Januszkiewicz K."/>
            <person name="Wedrychowicz H."/>
        </authorList>
    </citation>
    <scope>NUCLEOTIDE SEQUENCE [LARGE SCALE GENOMIC DNA]</scope>
    <source>
        <strain evidence="4 5">DSM 21758</strain>
    </source>
</reference>
<dbReference type="InterPro" id="IPR008978">
    <property type="entry name" value="HSP20-like_chaperone"/>
</dbReference>
<keyword evidence="5" id="KW-1185">Reference proteome</keyword>
<dbReference type="Pfam" id="PF00011">
    <property type="entry name" value="HSP20"/>
    <property type="match status" value="1"/>
</dbReference>
<dbReference type="Proteomes" id="UP000184310">
    <property type="component" value="Unassembled WGS sequence"/>
</dbReference>
<evidence type="ECO:0000259" key="3">
    <source>
        <dbReference type="PROSITE" id="PS01031"/>
    </source>
</evidence>
<accession>A0A1M6TI40</accession>
<organism evidence="4 5">
    <name type="scientific">Clostridium cavendishii DSM 21758</name>
    <dbReference type="NCBI Taxonomy" id="1121302"/>
    <lineage>
        <taxon>Bacteria</taxon>
        <taxon>Bacillati</taxon>
        <taxon>Bacillota</taxon>
        <taxon>Clostridia</taxon>
        <taxon>Eubacteriales</taxon>
        <taxon>Clostridiaceae</taxon>
        <taxon>Clostridium</taxon>
    </lineage>
</organism>
<dbReference type="PROSITE" id="PS01031">
    <property type="entry name" value="SHSP"/>
    <property type="match status" value="1"/>
</dbReference>